<comment type="caution">
    <text evidence="1">The sequence shown here is derived from an EMBL/GenBank/DDBJ whole genome shotgun (WGS) entry which is preliminary data.</text>
</comment>
<evidence type="ECO:0008006" key="3">
    <source>
        <dbReference type="Google" id="ProtNLM"/>
    </source>
</evidence>
<dbReference type="EMBL" id="PEWD01000016">
    <property type="protein sequence ID" value="PIU69234.1"/>
    <property type="molecule type" value="Genomic_DNA"/>
</dbReference>
<dbReference type="Proteomes" id="UP000229916">
    <property type="component" value="Unassembled WGS sequence"/>
</dbReference>
<evidence type="ECO:0000313" key="1">
    <source>
        <dbReference type="EMBL" id="PIU69234.1"/>
    </source>
</evidence>
<dbReference type="Gene3D" id="3.90.70.10">
    <property type="entry name" value="Cysteine proteinases"/>
    <property type="match status" value="1"/>
</dbReference>
<accession>A0A2M7APE4</accession>
<sequence length="210" mass="24158">MVKKIPFVTNHPDNMHCVNAVFRMVHRYFFGKDLSWQMIDKLTHAISGKATWTFIGEMEFVKKGLDVINIEPVDYQKLYEKGPEYLKEAAGKQTAKYYLEKSNIASVLSCIPEYLKTVKHETRRASLEEIIGFLKRGALVGAEVNSRILNQKEGFDLHFVLLYDFDGKNFIVHDPGFPPIKSRKVDIKEFNQCFNFEGANGEVVVFKTNL</sequence>
<dbReference type="AlphaFoldDB" id="A0A2M7APE4"/>
<name>A0A2M7APE4_UNCKA</name>
<reference evidence="2" key="1">
    <citation type="submission" date="2017-09" db="EMBL/GenBank/DDBJ databases">
        <title>Depth-based differentiation of microbial function through sediment-hosted aquifers and enrichment of novel symbionts in the deep terrestrial subsurface.</title>
        <authorList>
            <person name="Probst A.J."/>
            <person name="Ladd B."/>
            <person name="Jarett J.K."/>
            <person name="Geller-Mcgrath D.E."/>
            <person name="Sieber C.M.K."/>
            <person name="Emerson J.B."/>
            <person name="Anantharaman K."/>
            <person name="Thomas B.C."/>
            <person name="Malmstrom R."/>
            <person name="Stieglmeier M."/>
            <person name="Klingl A."/>
            <person name="Woyke T."/>
            <person name="Ryan C.M."/>
            <person name="Banfield J.F."/>
        </authorList>
    </citation>
    <scope>NUCLEOTIDE SEQUENCE [LARGE SCALE GENOMIC DNA]</scope>
</reference>
<organism evidence="1 2">
    <name type="scientific">candidate division WWE3 bacterium CG06_land_8_20_14_3_00_42_16</name>
    <dbReference type="NCBI Taxonomy" id="1975083"/>
    <lineage>
        <taxon>Bacteria</taxon>
        <taxon>Katanobacteria</taxon>
    </lineage>
</organism>
<gene>
    <name evidence="1" type="ORF">COS81_00845</name>
</gene>
<evidence type="ECO:0000313" key="2">
    <source>
        <dbReference type="Proteomes" id="UP000229916"/>
    </source>
</evidence>
<proteinExistence type="predicted"/>
<protein>
    <recommendedName>
        <fullName evidence="3">Peptidase C39-like domain-containing protein</fullName>
    </recommendedName>
</protein>